<name>A0A4Y8CMC0_9HELO</name>
<reference evidence="2 3" key="1">
    <citation type="submission" date="2017-11" db="EMBL/GenBank/DDBJ databases">
        <title>Comparative genomics of Botrytis spp.</title>
        <authorList>
            <person name="Valero-Jimenez C.A."/>
            <person name="Tapia P."/>
            <person name="Veloso J."/>
            <person name="Silva-Moreno E."/>
            <person name="Staats M."/>
            <person name="Valdes J.H."/>
            <person name="Van Kan J.A.L."/>
        </authorList>
    </citation>
    <scope>NUCLEOTIDE SEQUENCE [LARGE SCALE GENOMIC DNA]</scope>
    <source>
        <strain evidence="2 3">MUCL2830</strain>
    </source>
</reference>
<keyword evidence="3" id="KW-1185">Reference proteome</keyword>
<dbReference type="AlphaFoldDB" id="A0A4Y8CMC0"/>
<evidence type="ECO:0000313" key="3">
    <source>
        <dbReference type="Proteomes" id="UP000297299"/>
    </source>
</evidence>
<dbReference type="Proteomes" id="UP000297299">
    <property type="component" value="Unassembled WGS sequence"/>
</dbReference>
<protein>
    <submittedName>
        <fullName evidence="2">Uncharacterized protein</fullName>
    </submittedName>
</protein>
<evidence type="ECO:0000256" key="1">
    <source>
        <dbReference type="SAM" id="MobiDB-lite"/>
    </source>
</evidence>
<accession>A0A4Y8CMC0</accession>
<gene>
    <name evidence="2" type="ORF">BOTCAL_0494g00020</name>
</gene>
<dbReference type="EMBL" id="PHWZ01000493">
    <property type="protein sequence ID" value="TEY38148.1"/>
    <property type="molecule type" value="Genomic_DNA"/>
</dbReference>
<sequence>MSNRSSNRVRNPEQSAQIKLPTSTPKLSARELELWKGYFQYPSGPGFCTPSIQLEKKDIRHSQLLEYFKNYHISNQVEITEHDTILHIIRTNHGIRVFTPVRYNNFWSS</sequence>
<dbReference type="OrthoDB" id="3545919at2759"/>
<comment type="caution">
    <text evidence="2">The sequence shown here is derived from an EMBL/GenBank/DDBJ whole genome shotgun (WGS) entry which is preliminary data.</text>
</comment>
<organism evidence="2 3">
    <name type="scientific">Botryotinia calthae</name>
    <dbReference type="NCBI Taxonomy" id="38488"/>
    <lineage>
        <taxon>Eukaryota</taxon>
        <taxon>Fungi</taxon>
        <taxon>Dikarya</taxon>
        <taxon>Ascomycota</taxon>
        <taxon>Pezizomycotina</taxon>
        <taxon>Leotiomycetes</taxon>
        <taxon>Helotiales</taxon>
        <taxon>Sclerotiniaceae</taxon>
        <taxon>Botryotinia</taxon>
    </lineage>
</organism>
<evidence type="ECO:0000313" key="2">
    <source>
        <dbReference type="EMBL" id="TEY38148.1"/>
    </source>
</evidence>
<proteinExistence type="predicted"/>
<feature type="region of interest" description="Disordered" evidence="1">
    <location>
        <begin position="1"/>
        <end position="24"/>
    </location>
</feature>